<keyword evidence="1" id="KW-0812">Transmembrane</keyword>
<proteinExistence type="predicted"/>
<feature type="transmembrane region" description="Helical" evidence="1">
    <location>
        <begin position="52"/>
        <end position="73"/>
    </location>
</feature>
<dbReference type="AlphaFoldDB" id="A0A9R1XBQ5"/>
<sequence length="86" mass="9727">MDRGKLGVLLKARLPNRSCNKFLTIFVDNSTASRFNLEDHALTLTLCEIMRLMLLILTFKLMVYAILVTLLLLSQIHLSGHVSTPK</sequence>
<comment type="caution">
    <text evidence="2">The sequence shown here is derived from an EMBL/GenBank/DDBJ whole genome shotgun (WGS) entry which is preliminary data.</text>
</comment>
<accession>A0A9R1XBQ5</accession>
<protein>
    <submittedName>
        <fullName evidence="2">Uncharacterized protein</fullName>
    </submittedName>
</protein>
<keyword evidence="1" id="KW-0472">Membrane</keyword>
<dbReference type="EMBL" id="NBSK02000005">
    <property type="protein sequence ID" value="KAJ0208360.1"/>
    <property type="molecule type" value="Genomic_DNA"/>
</dbReference>
<dbReference type="Proteomes" id="UP000235145">
    <property type="component" value="Unassembled WGS sequence"/>
</dbReference>
<organism evidence="2 3">
    <name type="scientific">Lactuca sativa</name>
    <name type="common">Garden lettuce</name>
    <dbReference type="NCBI Taxonomy" id="4236"/>
    <lineage>
        <taxon>Eukaryota</taxon>
        <taxon>Viridiplantae</taxon>
        <taxon>Streptophyta</taxon>
        <taxon>Embryophyta</taxon>
        <taxon>Tracheophyta</taxon>
        <taxon>Spermatophyta</taxon>
        <taxon>Magnoliopsida</taxon>
        <taxon>eudicotyledons</taxon>
        <taxon>Gunneridae</taxon>
        <taxon>Pentapetalae</taxon>
        <taxon>asterids</taxon>
        <taxon>campanulids</taxon>
        <taxon>Asterales</taxon>
        <taxon>Asteraceae</taxon>
        <taxon>Cichorioideae</taxon>
        <taxon>Cichorieae</taxon>
        <taxon>Lactucinae</taxon>
        <taxon>Lactuca</taxon>
    </lineage>
</organism>
<keyword evidence="3" id="KW-1185">Reference proteome</keyword>
<gene>
    <name evidence="2" type="ORF">LSAT_V11C500260550</name>
</gene>
<keyword evidence="1" id="KW-1133">Transmembrane helix</keyword>
<name>A0A9R1XBQ5_LACSA</name>
<reference evidence="2 3" key="1">
    <citation type="journal article" date="2017" name="Nat. Commun.">
        <title>Genome assembly with in vitro proximity ligation data and whole-genome triplication in lettuce.</title>
        <authorList>
            <person name="Reyes-Chin-Wo S."/>
            <person name="Wang Z."/>
            <person name="Yang X."/>
            <person name="Kozik A."/>
            <person name="Arikit S."/>
            <person name="Song C."/>
            <person name="Xia L."/>
            <person name="Froenicke L."/>
            <person name="Lavelle D.O."/>
            <person name="Truco M.J."/>
            <person name="Xia R."/>
            <person name="Zhu S."/>
            <person name="Xu C."/>
            <person name="Xu H."/>
            <person name="Xu X."/>
            <person name="Cox K."/>
            <person name="Korf I."/>
            <person name="Meyers B.C."/>
            <person name="Michelmore R.W."/>
        </authorList>
    </citation>
    <scope>NUCLEOTIDE SEQUENCE [LARGE SCALE GENOMIC DNA]</scope>
    <source>
        <strain evidence="3">cv. Salinas</strain>
        <tissue evidence="2">Seedlings</tissue>
    </source>
</reference>
<evidence type="ECO:0000313" key="3">
    <source>
        <dbReference type="Proteomes" id="UP000235145"/>
    </source>
</evidence>
<evidence type="ECO:0000313" key="2">
    <source>
        <dbReference type="EMBL" id="KAJ0208360.1"/>
    </source>
</evidence>
<evidence type="ECO:0000256" key="1">
    <source>
        <dbReference type="SAM" id="Phobius"/>
    </source>
</evidence>